<keyword evidence="1" id="KW-0472">Membrane</keyword>
<evidence type="ECO:0000313" key="2">
    <source>
        <dbReference type="EnsemblMetazoa" id="Aqu2.1.17060_001"/>
    </source>
</evidence>
<protein>
    <submittedName>
        <fullName evidence="2">Uncharacterized protein</fullName>
    </submittedName>
</protein>
<proteinExistence type="predicted"/>
<dbReference type="AlphaFoldDB" id="A0A1X7TQ36"/>
<feature type="transmembrane region" description="Helical" evidence="1">
    <location>
        <begin position="40"/>
        <end position="61"/>
    </location>
</feature>
<name>A0A1X7TQ36_AMPQE</name>
<organism evidence="2">
    <name type="scientific">Amphimedon queenslandica</name>
    <name type="common">Sponge</name>
    <dbReference type="NCBI Taxonomy" id="400682"/>
    <lineage>
        <taxon>Eukaryota</taxon>
        <taxon>Metazoa</taxon>
        <taxon>Porifera</taxon>
        <taxon>Demospongiae</taxon>
        <taxon>Heteroscleromorpha</taxon>
        <taxon>Haplosclerida</taxon>
        <taxon>Niphatidae</taxon>
        <taxon>Amphimedon</taxon>
    </lineage>
</organism>
<sequence>LTPILVYLNLSRIDISSSLLPSLLLVYVHVHLTFALSLFFLYRILLSLTFFVFLCIIQFFTDTISLC</sequence>
<keyword evidence="1" id="KW-0812">Transmembrane</keyword>
<reference evidence="2" key="1">
    <citation type="submission" date="2017-05" db="UniProtKB">
        <authorList>
            <consortium name="EnsemblMetazoa"/>
        </authorList>
    </citation>
    <scope>IDENTIFICATION</scope>
</reference>
<dbReference type="EnsemblMetazoa" id="Aqu2.1.17060_001">
    <property type="protein sequence ID" value="Aqu2.1.17060_001"/>
    <property type="gene ID" value="Aqu2.1.17060"/>
</dbReference>
<feature type="transmembrane region" description="Helical" evidence="1">
    <location>
        <begin position="6"/>
        <end position="28"/>
    </location>
</feature>
<dbReference type="InParanoid" id="A0A1X7TQ36"/>
<keyword evidence="1" id="KW-1133">Transmembrane helix</keyword>
<evidence type="ECO:0000256" key="1">
    <source>
        <dbReference type="SAM" id="Phobius"/>
    </source>
</evidence>
<accession>A0A1X7TQ36</accession>